<proteinExistence type="predicted"/>
<keyword evidence="2" id="KW-1185">Reference proteome</keyword>
<organism evidence="1 2">
    <name type="scientific">Anatilimnocola aggregata</name>
    <dbReference type="NCBI Taxonomy" id="2528021"/>
    <lineage>
        <taxon>Bacteria</taxon>
        <taxon>Pseudomonadati</taxon>
        <taxon>Planctomycetota</taxon>
        <taxon>Planctomycetia</taxon>
        <taxon>Pirellulales</taxon>
        <taxon>Pirellulaceae</taxon>
        <taxon>Anatilimnocola</taxon>
    </lineage>
</organism>
<sequence length="201" mass="22490">MFQEFARFLTLPSRATYLAARRAWLQLNVEPLTPADLQGVAELLAAGEATAVIERVHGWQSRAALSPRAHYFAAEAHESLGESEPAEMERWVFSACLQGILATGDGTRRKPYIVSQLSDEYDVLKLLGLRSEKQQLVQRGRRSCDVLTCHDGSHLWFNVSDLIAVPEEAISQAPLVEIKRTEKGVIRTTRRISDPLRAVPR</sequence>
<dbReference type="RefSeq" id="WP_202921619.1">
    <property type="nucleotide sequence ID" value="NZ_CP036274.1"/>
</dbReference>
<dbReference type="KEGG" id="aagg:ETAA8_13720"/>
<name>A0A517Y7S7_9BACT</name>
<dbReference type="Proteomes" id="UP000315017">
    <property type="component" value="Chromosome"/>
</dbReference>
<evidence type="ECO:0000313" key="1">
    <source>
        <dbReference type="EMBL" id="QDU26294.1"/>
    </source>
</evidence>
<evidence type="ECO:0000313" key="2">
    <source>
        <dbReference type="Proteomes" id="UP000315017"/>
    </source>
</evidence>
<dbReference type="AlphaFoldDB" id="A0A517Y7S7"/>
<accession>A0A517Y7S7</accession>
<gene>
    <name evidence="1" type="ORF">ETAA8_13720</name>
</gene>
<dbReference type="EMBL" id="CP036274">
    <property type="protein sequence ID" value="QDU26294.1"/>
    <property type="molecule type" value="Genomic_DNA"/>
</dbReference>
<protein>
    <submittedName>
        <fullName evidence="1">Uncharacterized protein</fullName>
    </submittedName>
</protein>
<reference evidence="1 2" key="1">
    <citation type="submission" date="2019-02" db="EMBL/GenBank/DDBJ databases">
        <title>Deep-cultivation of Planctomycetes and their phenomic and genomic characterization uncovers novel biology.</title>
        <authorList>
            <person name="Wiegand S."/>
            <person name="Jogler M."/>
            <person name="Boedeker C."/>
            <person name="Pinto D."/>
            <person name="Vollmers J."/>
            <person name="Rivas-Marin E."/>
            <person name="Kohn T."/>
            <person name="Peeters S.H."/>
            <person name="Heuer A."/>
            <person name="Rast P."/>
            <person name="Oberbeckmann S."/>
            <person name="Bunk B."/>
            <person name="Jeske O."/>
            <person name="Meyerdierks A."/>
            <person name="Storesund J.E."/>
            <person name="Kallscheuer N."/>
            <person name="Luecker S."/>
            <person name="Lage O.M."/>
            <person name="Pohl T."/>
            <person name="Merkel B.J."/>
            <person name="Hornburger P."/>
            <person name="Mueller R.-W."/>
            <person name="Bruemmer F."/>
            <person name="Labrenz M."/>
            <person name="Spormann A.M."/>
            <person name="Op den Camp H."/>
            <person name="Overmann J."/>
            <person name="Amann R."/>
            <person name="Jetten M.S.M."/>
            <person name="Mascher T."/>
            <person name="Medema M.H."/>
            <person name="Devos D.P."/>
            <person name="Kaster A.-K."/>
            <person name="Ovreas L."/>
            <person name="Rohde M."/>
            <person name="Galperin M.Y."/>
            <person name="Jogler C."/>
        </authorList>
    </citation>
    <scope>NUCLEOTIDE SEQUENCE [LARGE SCALE GENOMIC DNA]</scope>
    <source>
        <strain evidence="1 2">ETA_A8</strain>
    </source>
</reference>